<organism evidence="2 3">
    <name type="scientific">Jimgerdemannia flammicorona</name>
    <dbReference type="NCBI Taxonomy" id="994334"/>
    <lineage>
        <taxon>Eukaryota</taxon>
        <taxon>Fungi</taxon>
        <taxon>Fungi incertae sedis</taxon>
        <taxon>Mucoromycota</taxon>
        <taxon>Mucoromycotina</taxon>
        <taxon>Endogonomycetes</taxon>
        <taxon>Endogonales</taxon>
        <taxon>Endogonaceae</taxon>
        <taxon>Jimgerdemannia</taxon>
    </lineage>
</organism>
<protein>
    <submittedName>
        <fullName evidence="2">Uncharacterized protein</fullName>
    </submittedName>
</protein>
<evidence type="ECO:0000313" key="3">
    <source>
        <dbReference type="Proteomes" id="UP000268093"/>
    </source>
</evidence>
<reference evidence="2 3" key="1">
    <citation type="journal article" date="2018" name="New Phytol.">
        <title>Phylogenomics of Endogonaceae and evolution of mycorrhizas within Mucoromycota.</title>
        <authorList>
            <person name="Chang Y."/>
            <person name="Desiro A."/>
            <person name="Na H."/>
            <person name="Sandor L."/>
            <person name="Lipzen A."/>
            <person name="Clum A."/>
            <person name="Barry K."/>
            <person name="Grigoriev I.V."/>
            <person name="Martin F.M."/>
            <person name="Stajich J.E."/>
            <person name="Smith M.E."/>
            <person name="Bonito G."/>
            <person name="Spatafora J.W."/>
        </authorList>
    </citation>
    <scope>NUCLEOTIDE SEQUENCE [LARGE SCALE GENOMIC DNA]</scope>
    <source>
        <strain evidence="2 3">GMNB39</strain>
    </source>
</reference>
<keyword evidence="3" id="KW-1185">Reference proteome</keyword>
<dbReference type="Proteomes" id="UP000268093">
    <property type="component" value="Unassembled WGS sequence"/>
</dbReference>
<feature type="signal peptide" evidence="1">
    <location>
        <begin position="1"/>
        <end position="21"/>
    </location>
</feature>
<accession>A0A433DA66</accession>
<gene>
    <name evidence="2" type="ORF">BC936DRAFT_145348</name>
</gene>
<evidence type="ECO:0000256" key="1">
    <source>
        <dbReference type="SAM" id="SignalP"/>
    </source>
</evidence>
<dbReference type="PANTHER" id="PTHR37475">
    <property type="entry name" value="ZYGOTE-SPECIFIC CLASS V COPY B GENE PROTEIN"/>
    <property type="match status" value="1"/>
</dbReference>
<proteinExistence type="predicted"/>
<dbReference type="AlphaFoldDB" id="A0A433DA66"/>
<keyword evidence="1" id="KW-0732">Signal</keyword>
<name>A0A433DA66_9FUNG</name>
<dbReference type="OrthoDB" id="10063670at2759"/>
<comment type="caution">
    <text evidence="2">The sequence shown here is derived from an EMBL/GenBank/DDBJ whole genome shotgun (WGS) entry which is preliminary data.</text>
</comment>
<sequence length="102" mass="11039">MLAYSFIICSIMTLLFGTTEAGPLAYGLCQTACNAAWVSCYASLGLVAGKPHFVFEQRLRRRTLRENWLHEICAGVASALGCNFIQGVCMTSCAASFLLPIP</sequence>
<evidence type="ECO:0000313" key="2">
    <source>
        <dbReference type="EMBL" id="RUP47770.1"/>
    </source>
</evidence>
<feature type="chain" id="PRO_5019084259" evidence="1">
    <location>
        <begin position="22"/>
        <end position="102"/>
    </location>
</feature>
<dbReference type="EMBL" id="RBNI01004109">
    <property type="protein sequence ID" value="RUP47770.1"/>
    <property type="molecule type" value="Genomic_DNA"/>
</dbReference>
<dbReference type="PANTHER" id="PTHR37475:SF1">
    <property type="entry name" value="ZYGOTE-SPECIFIC PROTEIN"/>
    <property type="match status" value="1"/>
</dbReference>